<dbReference type="InterPro" id="IPR003838">
    <property type="entry name" value="ABC3_permease_C"/>
</dbReference>
<feature type="transmembrane region" description="Helical" evidence="6">
    <location>
        <begin position="314"/>
        <end position="334"/>
    </location>
</feature>
<dbReference type="InterPro" id="IPR050250">
    <property type="entry name" value="Macrolide_Exporter_MacB"/>
</dbReference>
<feature type="transmembrane region" description="Helical" evidence="6">
    <location>
        <begin position="354"/>
        <end position="380"/>
    </location>
</feature>
<feature type="transmembrane region" description="Helical" evidence="6">
    <location>
        <begin position="400"/>
        <end position="425"/>
    </location>
</feature>
<comment type="caution">
    <text evidence="8">The sequence shown here is derived from an EMBL/GenBank/DDBJ whole genome shotgun (WGS) entry which is preliminary data.</text>
</comment>
<dbReference type="PANTHER" id="PTHR30572:SF9">
    <property type="entry name" value="ABC TRANSPORTER PERMEASE PROTEIN"/>
    <property type="match status" value="1"/>
</dbReference>
<evidence type="ECO:0000256" key="1">
    <source>
        <dbReference type="ARBA" id="ARBA00004651"/>
    </source>
</evidence>
<feature type="transmembrane region" description="Helical" evidence="6">
    <location>
        <begin position="20"/>
        <end position="39"/>
    </location>
</feature>
<keyword evidence="5 6" id="KW-0472">Membrane</keyword>
<dbReference type="GO" id="GO:0022857">
    <property type="term" value="F:transmembrane transporter activity"/>
    <property type="evidence" value="ECO:0007669"/>
    <property type="project" value="TreeGrafter"/>
</dbReference>
<gene>
    <name evidence="8" type="ORF">D2E25_1837</name>
</gene>
<protein>
    <submittedName>
        <fullName evidence="8">ABC transporter permease</fullName>
    </submittedName>
</protein>
<organism evidence="8 9">
    <name type="scientific">Bifidobacterium goeldii</name>
    <dbReference type="NCBI Taxonomy" id="2306975"/>
    <lineage>
        <taxon>Bacteria</taxon>
        <taxon>Bacillati</taxon>
        <taxon>Actinomycetota</taxon>
        <taxon>Actinomycetes</taxon>
        <taxon>Bifidobacteriales</taxon>
        <taxon>Bifidobacteriaceae</taxon>
        <taxon>Bifidobacterium</taxon>
    </lineage>
</organism>
<dbReference type="AlphaFoldDB" id="A0A430FEW8"/>
<dbReference type="GO" id="GO:0005886">
    <property type="term" value="C:plasma membrane"/>
    <property type="evidence" value="ECO:0007669"/>
    <property type="project" value="UniProtKB-SubCell"/>
</dbReference>
<evidence type="ECO:0000256" key="2">
    <source>
        <dbReference type="ARBA" id="ARBA00022475"/>
    </source>
</evidence>
<evidence type="ECO:0000313" key="8">
    <source>
        <dbReference type="EMBL" id="RSX51403.1"/>
    </source>
</evidence>
<name>A0A430FEW8_9BIFI</name>
<dbReference type="OrthoDB" id="3227934at2"/>
<keyword evidence="4 6" id="KW-1133">Transmembrane helix</keyword>
<keyword evidence="2" id="KW-1003">Cell membrane</keyword>
<dbReference type="PANTHER" id="PTHR30572">
    <property type="entry name" value="MEMBRANE COMPONENT OF TRANSPORTER-RELATED"/>
    <property type="match status" value="1"/>
</dbReference>
<evidence type="ECO:0000256" key="5">
    <source>
        <dbReference type="ARBA" id="ARBA00023136"/>
    </source>
</evidence>
<dbReference type="Proteomes" id="UP000287533">
    <property type="component" value="Unassembled WGS sequence"/>
</dbReference>
<dbReference type="EMBL" id="QXGL01000007">
    <property type="protein sequence ID" value="RSX51403.1"/>
    <property type="molecule type" value="Genomic_DNA"/>
</dbReference>
<evidence type="ECO:0000256" key="6">
    <source>
        <dbReference type="SAM" id="Phobius"/>
    </source>
</evidence>
<evidence type="ECO:0000259" key="7">
    <source>
        <dbReference type="Pfam" id="PF02687"/>
    </source>
</evidence>
<feature type="domain" description="ABC3 transporter permease C-terminal" evidence="7">
    <location>
        <begin position="315"/>
        <end position="430"/>
    </location>
</feature>
<keyword evidence="3 6" id="KW-0812">Transmembrane</keyword>
<evidence type="ECO:0000256" key="4">
    <source>
        <dbReference type="ARBA" id="ARBA00022989"/>
    </source>
</evidence>
<dbReference type="RefSeq" id="WP_125982129.1">
    <property type="nucleotide sequence ID" value="NZ_QXGL01000007.1"/>
</dbReference>
<reference evidence="8 9" key="1">
    <citation type="submission" date="2018-09" db="EMBL/GenBank/DDBJ databases">
        <title>Characterization of the phylogenetic diversity of five novel species belonging to the genus Bifidobacterium.</title>
        <authorList>
            <person name="Lugli G.A."/>
            <person name="Duranti S."/>
            <person name="Milani C."/>
        </authorList>
    </citation>
    <scope>NUCLEOTIDE SEQUENCE [LARGE SCALE GENOMIC DNA]</scope>
    <source>
        <strain evidence="8 9">2034B</strain>
    </source>
</reference>
<keyword evidence="9" id="KW-1185">Reference proteome</keyword>
<evidence type="ECO:0000256" key="3">
    <source>
        <dbReference type="ARBA" id="ARBA00022692"/>
    </source>
</evidence>
<sequence>MFVLKNAWAAIARRKWRALLTALIAIVVTFGTMFGMAVLQENDTATGSAYNSQKVTALIRPNAKTQAKYNGADSSYTENYLGWTGYTTYATAVQSAGVTFGYTFAETVPVRQTEKFQAIAGTDDQDADKTGGELQFRAFYSLDAAHDNDYGRYKVVEGKHLNYSGQDENSVLISKALAKKNKLSVGDTFEIAYPNDASKTVKLKVRGIYEYTEAAAKGKGSDAKLAKDNRDNAIYSAYYAFGMAGFDAVDGTGWLIPDLNIAFQLNSVKDYQKFVKALKKAKLPAKYEVSSPSLAAYEESIATLGSLAATLRPALIALWVIGGLLLLVLLGFNLHGRANEIGTQLMIGVTKGRIAWQFMLEVFMPTLLGFVIGALAGGFGSKSLGAALAGGHATAPTSALVWHVIWGGLGVIIVLMLIAMIRVLAFRSRNLFAARSGSSESESAASVTETTEA</sequence>
<comment type="subcellular location">
    <subcellularLocation>
        <location evidence="1">Cell membrane</location>
        <topology evidence="1">Multi-pass membrane protein</topology>
    </subcellularLocation>
</comment>
<accession>A0A430FEW8</accession>
<evidence type="ECO:0000313" key="9">
    <source>
        <dbReference type="Proteomes" id="UP000287533"/>
    </source>
</evidence>
<proteinExistence type="predicted"/>
<dbReference type="Pfam" id="PF02687">
    <property type="entry name" value="FtsX"/>
    <property type="match status" value="1"/>
</dbReference>